<proteinExistence type="predicted"/>
<feature type="non-terminal residue" evidence="2">
    <location>
        <position position="1"/>
    </location>
</feature>
<name>A0ABN9R1T0_9DINO</name>
<feature type="transmembrane region" description="Helical" evidence="1">
    <location>
        <begin position="81"/>
        <end position="99"/>
    </location>
</feature>
<evidence type="ECO:0000313" key="2">
    <source>
        <dbReference type="EMBL" id="CAK0810096.1"/>
    </source>
</evidence>
<evidence type="ECO:0000313" key="3">
    <source>
        <dbReference type="Proteomes" id="UP001189429"/>
    </source>
</evidence>
<accession>A0ABN9R1T0</accession>
<gene>
    <name evidence="2" type="ORF">PCOR1329_LOCUS15164</name>
</gene>
<protein>
    <submittedName>
        <fullName evidence="2">Uncharacterized protein</fullName>
    </submittedName>
</protein>
<dbReference type="EMBL" id="CAUYUJ010004562">
    <property type="protein sequence ID" value="CAK0810096.1"/>
    <property type="molecule type" value="Genomic_DNA"/>
</dbReference>
<sequence length="144" mass="16121">SCLGTKLLLSLAAADGSGSSRRTWHQRWRRQIAQWMRLQENFDEQHSDEYEDCTDSESDVEADIATGSAVAKAVFKMRGCFTFWIISATCLAPFAYWLILDAAPMTKEAPQGTESREAMNLFQQDRTRLPAVLAASQRARQASA</sequence>
<keyword evidence="1" id="KW-1133">Transmembrane helix</keyword>
<evidence type="ECO:0000256" key="1">
    <source>
        <dbReference type="SAM" id="Phobius"/>
    </source>
</evidence>
<reference evidence="2" key="1">
    <citation type="submission" date="2023-10" db="EMBL/GenBank/DDBJ databases">
        <authorList>
            <person name="Chen Y."/>
            <person name="Shah S."/>
            <person name="Dougan E. K."/>
            <person name="Thang M."/>
            <person name="Chan C."/>
        </authorList>
    </citation>
    <scope>NUCLEOTIDE SEQUENCE [LARGE SCALE GENOMIC DNA]</scope>
</reference>
<comment type="caution">
    <text evidence="2">The sequence shown here is derived from an EMBL/GenBank/DDBJ whole genome shotgun (WGS) entry which is preliminary data.</text>
</comment>
<organism evidence="2 3">
    <name type="scientific">Prorocentrum cordatum</name>
    <dbReference type="NCBI Taxonomy" id="2364126"/>
    <lineage>
        <taxon>Eukaryota</taxon>
        <taxon>Sar</taxon>
        <taxon>Alveolata</taxon>
        <taxon>Dinophyceae</taxon>
        <taxon>Prorocentrales</taxon>
        <taxon>Prorocentraceae</taxon>
        <taxon>Prorocentrum</taxon>
    </lineage>
</organism>
<dbReference type="Proteomes" id="UP001189429">
    <property type="component" value="Unassembled WGS sequence"/>
</dbReference>
<keyword evidence="1" id="KW-0812">Transmembrane</keyword>
<keyword evidence="1" id="KW-0472">Membrane</keyword>
<keyword evidence="3" id="KW-1185">Reference proteome</keyword>